<keyword evidence="6 12" id="KW-0547">Nucleotide-binding</keyword>
<dbReference type="SMART" id="SM00490">
    <property type="entry name" value="HELICc"/>
    <property type="match status" value="1"/>
</dbReference>
<keyword evidence="17" id="KW-1185">Reference proteome</keyword>
<dbReference type="EMBL" id="JAKWFO010000013">
    <property type="protein sequence ID" value="KAI9632913.1"/>
    <property type="molecule type" value="Genomic_DNA"/>
</dbReference>
<keyword evidence="7 12" id="KW-0378">Hydrolase</keyword>
<dbReference type="SUPFAM" id="SSF52540">
    <property type="entry name" value="P-loop containing nucleoside triphosphate hydrolases"/>
    <property type="match status" value="1"/>
</dbReference>
<name>A0AA38H2I4_9TREE</name>
<dbReference type="GO" id="GO:0003676">
    <property type="term" value="F:nucleic acid binding"/>
    <property type="evidence" value="ECO:0007669"/>
    <property type="project" value="InterPro"/>
</dbReference>
<dbReference type="PROSITE" id="PS51192">
    <property type="entry name" value="HELICASE_ATP_BIND_1"/>
    <property type="match status" value="1"/>
</dbReference>
<keyword evidence="4" id="KW-0690">Ribosome biogenesis</keyword>
<evidence type="ECO:0000256" key="10">
    <source>
        <dbReference type="ARBA" id="ARBA00023242"/>
    </source>
</evidence>
<comment type="function">
    <text evidence="11">ATP-dependent RNA helicase required for 60S ribosomal subunit synthesis. Involved in efficient pre-rRNA processing, predominantly at site A3, which is necessary for the normal formation of 25S and 5.8S rRNAs.</text>
</comment>
<keyword evidence="8 12" id="KW-0347">Helicase</keyword>
<dbReference type="InterPro" id="IPR044742">
    <property type="entry name" value="DEAD/DEAH_RhlB"/>
</dbReference>
<dbReference type="AlphaFoldDB" id="A0AA38H2I4"/>
<evidence type="ECO:0000256" key="13">
    <source>
        <dbReference type="SAM" id="MobiDB-lite"/>
    </source>
</evidence>
<keyword evidence="10" id="KW-0539">Nucleus</keyword>
<evidence type="ECO:0000256" key="3">
    <source>
        <dbReference type="ARBA" id="ARBA00012552"/>
    </source>
</evidence>
<dbReference type="GO" id="GO:0005524">
    <property type="term" value="F:ATP binding"/>
    <property type="evidence" value="ECO:0007669"/>
    <property type="project" value="UniProtKB-KW"/>
</dbReference>
<evidence type="ECO:0000259" key="14">
    <source>
        <dbReference type="PROSITE" id="PS51192"/>
    </source>
</evidence>
<dbReference type="Proteomes" id="UP001164286">
    <property type="component" value="Unassembled WGS sequence"/>
</dbReference>
<comment type="subcellular location">
    <subcellularLocation>
        <location evidence="1">Nucleus</location>
        <location evidence="1">Nucleolus</location>
    </subcellularLocation>
</comment>
<protein>
    <recommendedName>
        <fullName evidence="3">RNA helicase</fullName>
        <ecNumber evidence="3">3.6.4.13</ecNumber>
    </recommendedName>
</protein>
<dbReference type="InterPro" id="IPR000629">
    <property type="entry name" value="RNA-helicase_DEAD-box_CS"/>
</dbReference>
<dbReference type="Pfam" id="PF00270">
    <property type="entry name" value="DEAD"/>
    <property type="match status" value="1"/>
</dbReference>
<dbReference type="CDD" id="cd00268">
    <property type="entry name" value="DEADc"/>
    <property type="match status" value="1"/>
</dbReference>
<feature type="compositionally biased region" description="Low complexity" evidence="13">
    <location>
        <begin position="84"/>
        <end position="95"/>
    </location>
</feature>
<dbReference type="PROSITE" id="PS51194">
    <property type="entry name" value="HELICASE_CTER"/>
    <property type="match status" value="1"/>
</dbReference>
<evidence type="ECO:0000313" key="16">
    <source>
        <dbReference type="EMBL" id="KAI9632913.1"/>
    </source>
</evidence>
<evidence type="ECO:0000256" key="11">
    <source>
        <dbReference type="ARBA" id="ARBA00037449"/>
    </source>
</evidence>
<accession>A0AA38H2I4</accession>
<dbReference type="CDD" id="cd18787">
    <property type="entry name" value="SF2_C_DEAD"/>
    <property type="match status" value="1"/>
</dbReference>
<keyword evidence="5" id="KW-0698">rRNA processing</keyword>
<evidence type="ECO:0000256" key="7">
    <source>
        <dbReference type="ARBA" id="ARBA00022801"/>
    </source>
</evidence>
<evidence type="ECO:0000256" key="12">
    <source>
        <dbReference type="RuleBase" id="RU000492"/>
    </source>
</evidence>
<dbReference type="PROSITE" id="PS00039">
    <property type="entry name" value="DEAD_ATP_HELICASE"/>
    <property type="match status" value="1"/>
</dbReference>
<dbReference type="Pfam" id="PF00271">
    <property type="entry name" value="Helicase_C"/>
    <property type="match status" value="1"/>
</dbReference>
<feature type="domain" description="Helicase C-terminal" evidence="15">
    <location>
        <begin position="389"/>
        <end position="561"/>
    </location>
</feature>
<feature type="region of interest" description="Disordered" evidence="13">
    <location>
        <begin position="1"/>
        <end position="128"/>
    </location>
</feature>
<reference evidence="16" key="1">
    <citation type="journal article" date="2022" name="G3 (Bethesda)">
        <title>High quality genome of the basidiomycete yeast Dioszegia hungarica PDD-24b-2 isolated from cloud water.</title>
        <authorList>
            <person name="Jarrige D."/>
            <person name="Haridas S."/>
            <person name="Bleykasten-Grosshans C."/>
            <person name="Joly M."/>
            <person name="Nadalig T."/>
            <person name="Sancelme M."/>
            <person name="Vuilleumier S."/>
            <person name="Grigoriev I.V."/>
            <person name="Amato P."/>
            <person name="Bringel F."/>
        </authorList>
    </citation>
    <scope>NUCLEOTIDE SEQUENCE</scope>
    <source>
        <strain evidence="16">PDD-24b-2</strain>
    </source>
</reference>
<sequence length="591" mass="62878">MSIDAQAPAAEAGLSKEEKRAKKEAKKAKKAAAAGIAGSSSTPAQADGSKEDGLSKEEKKKRKDERKRKRVAEHAEVAIEPTPSAAAEGSAASADQPKKKSKKDKKANGASTEAPAAAGTSSSSAAPSVVPANFTAEHTTYLTEQGITLTPHLFPPMLSIAGLPVSPSILSFLSRFPKPTPIQACAWPPLLAGRDVVGVAETGSGKTLGFGVPGLQFLSTLSTTGGGGGKKKKGGAGGGAGVIQLLVLAPTRELALQSHDTLSDLGKKMGVESVCLYGGVGKDAQLASLAKKETRVVVGTPGRVLDLADSGDMDLSTVKYLVLDEADRMLDQGFENDIRRIIAHTKAEGRQTVMFSATWPESVRRLASTFLNNPVRITVGSDELSANKRIEQIVEVLDSGREKDPRMLHHLRAHMAAHPSTPAAPTRILVFALYKKEAQRLEQTIGRNRYSVGALHGDMGQEARFRALDQFKRGDVNVLVATDVAARGLDIPDVGLVINVTFPLTTEDFVHRCGRTGRAGKTGKALTFFTGENHERSLAGEFMRVLRDVGAEIPKEMDRFPSTIKKKEHGSYGAFYKDMSDAPAPTKITFD</sequence>
<evidence type="ECO:0000256" key="6">
    <source>
        <dbReference type="ARBA" id="ARBA00022741"/>
    </source>
</evidence>
<dbReference type="GeneID" id="77728310"/>
<evidence type="ECO:0000256" key="2">
    <source>
        <dbReference type="ARBA" id="ARBA00009334"/>
    </source>
</evidence>
<evidence type="ECO:0000256" key="4">
    <source>
        <dbReference type="ARBA" id="ARBA00022517"/>
    </source>
</evidence>
<dbReference type="EC" id="3.6.4.13" evidence="3"/>
<evidence type="ECO:0000256" key="1">
    <source>
        <dbReference type="ARBA" id="ARBA00004604"/>
    </source>
</evidence>
<dbReference type="InterPro" id="IPR011545">
    <property type="entry name" value="DEAD/DEAH_box_helicase_dom"/>
</dbReference>
<dbReference type="PANTHER" id="PTHR47958">
    <property type="entry name" value="ATP-DEPENDENT RNA HELICASE DBP3"/>
    <property type="match status" value="1"/>
</dbReference>
<organism evidence="16 17">
    <name type="scientific">Dioszegia hungarica</name>
    <dbReference type="NCBI Taxonomy" id="4972"/>
    <lineage>
        <taxon>Eukaryota</taxon>
        <taxon>Fungi</taxon>
        <taxon>Dikarya</taxon>
        <taxon>Basidiomycota</taxon>
        <taxon>Agaricomycotina</taxon>
        <taxon>Tremellomycetes</taxon>
        <taxon>Tremellales</taxon>
        <taxon>Bulleribasidiaceae</taxon>
        <taxon>Dioszegia</taxon>
    </lineage>
</organism>
<feature type="compositionally biased region" description="Basic and acidic residues" evidence="13">
    <location>
        <begin position="48"/>
        <end position="58"/>
    </location>
</feature>
<gene>
    <name evidence="16" type="ORF">MKK02DRAFT_35188</name>
</gene>
<dbReference type="InterPro" id="IPR027417">
    <property type="entry name" value="P-loop_NTPase"/>
</dbReference>
<dbReference type="GO" id="GO:0016787">
    <property type="term" value="F:hydrolase activity"/>
    <property type="evidence" value="ECO:0007669"/>
    <property type="project" value="UniProtKB-KW"/>
</dbReference>
<dbReference type="InterPro" id="IPR014001">
    <property type="entry name" value="Helicase_ATP-bd"/>
</dbReference>
<dbReference type="Gene3D" id="3.40.50.300">
    <property type="entry name" value="P-loop containing nucleotide triphosphate hydrolases"/>
    <property type="match status" value="2"/>
</dbReference>
<comment type="similarity">
    <text evidence="2">Belongs to the DEAD box helicase family. DDX5/DBP2 subfamily.</text>
</comment>
<evidence type="ECO:0000259" key="15">
    <source>
        <dbReference type="PROSITE" id="PS51194"/>
    </source>
</evidence>
<keyword evidence="9 12" id="KW-0067">ATP-binding</keyword>
<evidence type="ECO:0000313" key="17">
    <source>
        <dbReference type="Proteomes" id="UP001164286"/>
    </source>
</evidence>
<comment type="caution">
    <text evidence="16">The sequence shown here is derived from an EMBL/GenBank/DDBJ whole genome shotgun (WGS) entry which is preliminary data.</text>
</comment>
<evidence type="ECO:0000256" key="9">
    <source>
        <dbReference type="ARBA" id="ARBA00022840"/>
    </source>
</evidence>
<feature type="compositionally biased region" description="Low complexity" evidence="13">
    <location>
        <begin position="108"/>
        <end position="128"/>
    </location>
</feature>
<dbReference type="GO" id="GO:0003724">
    <property type="term" value="F:RNA helicase activity"/>
    <property type="evidence" value="ECO:0007669"/>
    <property type="project" value="UniProtKB-EC"/>
</dbReference>
<dbReference type="RefSeq" id="XP_052942690.1">
    <property type="nucleotide sequence ID" value="XM_053089105.1"/>
</dbReference>
<feature type="compositionally biased region" description="Basic residues" evidence="13">
    <location>
        <begin position="59"/>
        <end position="71"/>
    </location>
</feature>
<dbReference type="InterPro" id="IPR001650">
    <property type="entry name" value="Helicase_C-like"/>
</dbReference>
<dbReference type="SMART" id="SM00487">
    <property type="entry name" value="DEXDc"/>
    <property type="match status" value="1"/>
</dbReference>
<proteinExistence type="inferred from homology"/>
<evidence type="ECO:0000256" key="8">
    <source>
        <dbReference type="ARBA" id="ARBA00022806"/>
    </source>
</evidence>
<evidence type="ECO:0000256" key="5">
    <source>
        <dbReference type="ARBA" id="ARBA00022552"/>
    </source>
</evidence>
<feature type="domain" description="Helicase ATP-binding" evidence="14">
    <location>
        <begin position="187"/>
        <end position="377"/>
    </location>
</feature>